<feature type="transmembrane region" description="Helical" evidence="1">
    <location>
        <begin position="82"/>
        <end position="102"/>
    </location>
</feature>
<feature type="transmembrane region" description="Helical" evidence="1">
    <location>
        <begin position="28"/>
        <end position="47"/>
    </location>
</feature>
<dbReference type="HOGENOM" id="CLU_054818_0_1_1"/>
<dbReference type="EMBL" id="GG698927">
    <property type="protein sequence ID" value="EEU36594.1"/>
    <property type="molecule type" value="Genomic_DNA"/>
</dbReference>
<keyword evidence="3" id="KW-1185">Reference proteome</keyword>
<dbReference type="GeneID" id="9669636"/>
<organism evidence="2 3">
    <name type="scientific">Fusarium vanettenii (strain ATCC MYA-4622 / CBS 123669 / FGSC 9596 / NRRL 45880 / 77-13-4)</name>
    <name type="common">Fusarium solani subsp. pisi</name>
    <dbReference type="NCBI Taxonomy" id="660122"/>
    <lineage>
        <taxon>Eukaryota</taxon>
        <taxon>Fungi</taxon>
        <taxon>Dikarya</taxon>
        <taxon>Ascomycota</taxon>
        <taxon>Pezizomycotina</taxon>
        <taxon>Sordariomycetes</taxon>
        <taxon>Hypocreomycetidae</taxon>
        <taxon>Hypocreales</taxon>
        <taxon>Nectriaceae</taxon>
        <taxon>Fusarium</taxon>
        <taxon>Fusarium solani species complex</taxon>
        <taxon>Fusarium vanettenii</taxon>
    </lineage>
</organism>
<feature type="transmembrane region" description="Helical" evidence="1">
    <location>
        <begin position="182"/>
        <end position="203"/>
    </location>
</feature>
<keyword evidence="1" id="KW-0812">Transmembrane</keyword>
<keyword evidence="1" id="KW-0472">Membrane</keyword>
<name>C7ZGX0_FUSV7</name>
<accession>C7ZGX0</accession>
<proteinExistence type="predicted"/>
<dbReference type="eggNOG" id="ENOG502RYBX">
    <property type="taxonomic scope" value="Eukaryota"/>
</dbReference>
<dbReference type="VEuPathDB" id="FungiDB:NECHADRAFT_97190"/>
<dbReference type="OMA" id="CIITTRI"/>
<feature type="transmembrane region" description="Helical" evidence="1">
    <location>
        <begin position="114"/>
        <end position="134"/>
    </location>
</feature>
<protein>
    <recommendedName>
        <fullName evidence="4">DUF2306 domain-containing protein</fullName>
    </recommendedName>
</protein>
<evidence type="ECO:0000313" key="2">
    <source>
        <dbReference type="EMBL" id="EEU36594.1"/>
    </source>
</evidence>
<dbReference type="AlphaFoldDB" id="C7ZGX0"/>
<dbReference type="OrthoDB" id="193478at2759"/>
<dbReference type="Pfam" id="PF10067">
    <property type="entry name" value="DUF2306"/>
    <property type="match status" value="1"/>
</dbReference>
<feature type="transmembrane region" description="Helical" evidence="1">
    <location>
        <begin position="265"/>
        <end position="288"/>
    </location>
</feature>
<evidence type="ECO:0000313" key="3">
    <source>
        <dbReference type="Proteomes" id="UP000005206"/>
    </source>
</evidence>
<dbReference type="STRING" id="660122.C7ZGX0"/>
<sequence>MVKSDRPPANAFVAAARKVYNPIGFSKGYNFVLFFIFAGTLLGFSLARLQYLDYDGTFCGKHSQAGIGECYFSDKGTSRIGLLMHLATILPAGLLVCFQFVPAIRHKVILIHRINGYIILVLSLVSTVGALMAARHAFGGGLETQLGVGFVGIAFITCLFLAWVNIKRLQLEQHRAWMLRGWFYASSIITLRIIMISMASIIGSSNDYYQPRMCAQIDSVLGESDTKARYPDCDSFYSGKDLDKQVLVRADMADGSSDMEVGASLGLAFGPALWLAFAIHAIGIEIYLRLTPIEHERLRNISYLRQQEAGMNHPGRAGLTADRLGDSTIWRPIDPTRASDEVARLNK</sequence>
<dbReference type="KEGG" id="nhe:NECHADRAFT_97190"/>
<dbReference type="Proteomes" id="UP000005206">
    <property type="component" value="Chromosome 11"/>
</dbReference>
<dbReference type="InParanoid" id="C7ZGX0"/>
<reference evidence="2 3" key="1">
    <citation type="journal article" date="2009" name="PLoS Genet.">
        <title>The genome of Nectria haematococca: contribution of supernumerary chromosomes to gene expansion.</title>
        <authorList>
            <person name="Coleman J.J."/>
            <person name="Rounsley S.D."/>
            <person name="Rodriguez-Carres M."/>
            <person name="Kuo A."/>
            <person name="Wasmann C.C."/>
            <person name="Grimwood J."/>
            <person name="Schmutz J."/>
            <person name="Taga M."/>
            <person name="White G.J."/>
            <person name="Zhou S."/>
            <person name="Schwartz D.C."/>
            <person name="Freitag M."/>
            <person name="Ma L.J."/>
            <person name="Danchin E.G."/>
            <person name="Henrissat B."/>
            <person name="Coutinho P.M."/>
            <person name="Nelson D.R."/>
            <person name="Straney D."/>
            <person name="Napoli C.A."/>
            <person name="Barker B.M."/>
            <person name="Gribskov M."/>
            <person name="Rep M."/>
            <person name="Kroken S."/>
            <person name="Molnar I."/>
            <person name="Rensing C."/>
            <person name="Kennell J.C."/>
            <person name="Zamora J."/>
            <person name="Farman M.L."/>
            <person name="Selker E.U."/>
            <person name="Salamov A."/>
            <person name="Shapiro H."/>
            <person name="Pangilinan J."/>
            <person name="Lindquist E."/>
            <person name="Lamers C."/>
            <person name="Grigoriev I.V."/>
            <person name="Geiser D.M."/>
            <person name="Covert S.F."/>
            <person name="Temporini E."/>
            <person name="Vanetten H.D."/>
        </authorList>
    </citation>
    <scope>NUCLEOTIDE SEQUENCE [LARGE SCALE GENOMIC DNA]</scope>
    <source>
        <strain evidence="3">ATCC MYA-4622 / CBS 123669 / FGSC 9596 / NRRL 45880 / 77-13-4</strain>
    </source>
</reference>
<keyword evidence="1" id="KW-1133">Transmembrane helix</keyword>
<dbReference type="RefSeq" id="XP_003042307.1">
    <property type="nucleotide sequence ID" value="XM_003042261.1"/>
</dbReference>
<gene>
    <name evidence="2" type="ORF">NECHADRAFT_97190</name>
</gene>
<feature type="transmembrane region" description="Helical" evidence="1">
    <location>
        <begin position="146"/>
        <end position="166"/>
    </location>
</feature>
<dbReference type="InterPro" id="IPR018750">
    <property type="entry name" value="DUF2306_membrane"/>
</dbReference>
<evidence type="ECO:0008006" key="4">
    <source>
        <dbReference type="Google" id="ProtNLM"/>
    </source>
</evidence>
<evidence type="ECO:0000256" key="1">
    <source>
        <dbReference type="SAM" id="Phobius"/>
    </source>
</evidence>